<dbReference type="SMART" id="SM00342">
    <property type="entry name" value="HTH_ARAC"/>
    <property type="match status" value="1"/>
</dbReference>
<keyword evidence="3" id="KW-0804">Transcription</keyword>
<sequence>MTTGGPAGGIVLGLPSVALRPYVERYVGYRERADLPLVRREAAGAFVVLILGWGAPLDVIDPRSRQRSAYGVNSFVAGTFDRWCRTETVGVGEGVQVLLAPLTARRLLGLPLVELANRAADVAVLPGGWLDRLRQRLAETPAWSQRFALLDEVFTARLAASAPADPRVAWAWRRLDASGGRVGIGLLADDVGWSRRHLAARFRHEVGLSPKTTARLLRFQRAYAALTGPLLPVSPAPDLGPVGGGADVAARFGYYDQSHLIRDFREFAGDTPAALSAGSRPR</sequence>
<gene>
    <name evidence="5" type="ORF">SAMN05444858_102177</name>
</gene>
<dbReference type="PANTHER" id="PTHR46796:SF15">
    <property type="entry name" value="BLL1074 PROTEIN"/>
    <property type="match status" value="1"/>
</dbReference>
<dbReference type="OrthoDB" id="2559672at2"/>
<evidence type="ECO:0000313" key="5">
    <source>
        <dbReference type="EMBL" id="SIQ38223.1"/>
    </source>
</evidence>
<evidence type="ECO:0000259" key="4">
    <source>
        <dbReference type="PROSITE" id="PS01124"/>
    </source>
</evidence>
<evidence type="ECO:0000256" key="3">
    <source>
        <dbReference type="ARBA" id="ARBA00023163"/>
    </source>
</evidence>
<keyword evidence="1" id="KW-0805">Transcription regulation</keyword>
<dbReference type="Gene3D" id="1.10.10.60">
    <property type="entry name" value="Homeodomain-like"/>
    <property type="match status" value="1"/>
</dbReference>
<dbReference type="PANTHER" id="PTHR46796">
    <property type="entry name" value="HTH-TYPE TRANSCRIPTIONAL ACTIVATOR RHAS-RELATED"/>
    <property type="match status" value="1"/>
</dbReference>
<dbReference type="Proteomes" id="UP000186004">
    <property type="component" value="Unassembled WGS sequence"/>
</dbReference>
<organism evidence="5 6">
    <name type="scientific">Micromonospora avicenniae</name>
    <dbReference type="NCBI Taxonomy" id="1198245"/>
    <lineage>
        <taxon>Bacteria</taxon>
        <taxon>Bacillati</taxon>
        <taxon>Actinomycetota</taxon>
        <taxon>Actinomycetes</taxon>
        <taxon>Micromonosporales</taxon>
        <taxon>Micromonosporaceae</taxon>
        <taxon>Micromonospora</taxon>
    </lineage>
</organism>
<evidence type="ECO:0000313" key="6">
    <source>
        <dbReference type="Proteomes" id="UP000186004"/>
    </source>
</evidence>
<dbReference type="RefSeq" id="WP_076467705.1">
    <property type="nucleotide sequence ID" value="NZ_FTNF01000002.1"/>
</dbReference>
<dbReference type="InterPro" id="IPR050204">
    <property type="entry name" value="AraC_XylS_family_regulators"/>
</dbReference>
<dbReference type="STRING" id="1198245.SAMN05444858_102177"/>
<feature type="domain" description="HTH araC/xylS-type" evidence="4">
    <location>
        <begin position="165"/>
        <end position="278"/>
    </location>
</feature>
<accession>A0A1N6SAQ4</accession>
<dbReference type="GO" id="GO:0003700">
    <property type="term" value="F:DNA-binding transcription factor activity"/>
    <property type="evidence" value="ECO:0007669"/>
    <property type="project" value="InterPro"/>
</dbReference>
<dbReference type="PROSITE" id="PS01124">
    <property type="entry name" value="HTH_ARAC_FAMILY_2"/>
    <property type="match status" value="1"/>
</dbReference>
<keyword evidence="6" id="KW-1185">Reference proteome</keyword>
<dbReference type="InterPro" id="IPR018060">
    <property type="entry name" value="HTH_AraC"/>
</dbReference>
<name>A0A1N6SAQ4_9ACTN</name>
<proteinExistence type="predicted"/>
<evidence type="ECO:0000256" key="2">
    <source>
        <dbReference type="ARBA" id="ARBA00023125"/>
    </source>
</evidence>
<reference evidence="5 6" key="1">
    <citation type="submission" date="2017-01" db="EMBL/GenBank/DDBJ databases">
        <authorList>
            <person name="Mah S.A."/>
            <person name="Swanson W.J."/>
            <person name="Moy G.W."/>
            <person name="Vacquier V.D."/>
        </authorList>
    </citation>
    <scope>NUCLEOTIDE SEQUENCE [LARGE SCALE GENOMIC DNA]</scope>
    <source>
        <strain evidence="5 6">DSM 45758</strain>
    </source>
</reference>
<dbReference type="AlphaFoldDB" id="A0A1N6SAQ4"/>
<protein>
    <submittedName>
        <fullName evidence="5">AraC-type DNA-binding protein</fullName>
    </submittedName>
</protein>
<keyword evidence="2 5" id="KW-0238">DNA-binding</keyword>
<dbReference type="EMBL" id="FTNF01000002">
    <property type="protein sequence ID" value="SIQ38223.1"/>
    <property type="molecule type" value="Genomic_DNA"/>
</dbReference>
<dbReference type="GO" id="GO:0043565">
    <property type="term" value="F:sequence-specific DNA binding"/>
    <property type="evidence" value="ECO:0007669"/>
    <property type="project" value="InterPro"/>
</dbReference>
<evidence type="ECO:0000256" key="1">
    <source>
        <dbReference type="ARBA" id="ARBA00023015"/>
    </source>
</evidence>